<protein>
    <recommendedName>
        <fullName evidence="2">TonB-dependent receptor SusC</fullName>
    </recommendedName>
</protein>
<evidence type="ECO:0000313" key="1">
    <source>
        <dbReference type="EMBL" id="MPN32143.1"/>
    </source>
</evidence>
<gene>
    <name evidence="1" type="ORF">SDC9_179619</name>
</gene>
<organism evidence="1">
    <name type="scientific">bioreactor metagenome</name>
    <dbReference type="NCBI Taxonomy" id="1076179"/>
    <lineage>
        <taxon>unclassified sequences</taxon>
        <taxon>metagenomes</taxon>
        <taxon>ecological metagenomes</taxon>
    </lineage>
</organism>
<proteinExistence type="predicted"/>
<evidence type="ECO:0008006" key="2">
    <source>
        <dbReference type="Google" id="ProtNLM"/>
    </source>
</evidence>
<accession>A0A645H8N5</accession>
<comment type="caution">
    <text evidence="1">The sequence shown here is derived from an EMBL/GenBank/DDBJ whole genome shotgun (WGS) entry which is preliminary data.</text>
</comment>
<dbReference type="EMBL" id="VSSQ01083987">
    <property type="protein sequence ID" value="MPN32143.1"/>
    <property type="molecule type" value="Genomic_DNA"/>
</dbReference>
<sequence length="135" mass="15264">MFWGIVNGGQWQSTALKEHLDYFRADENHALGQNIDSYYPRPLMNSDKNQKIQSRYTLNASYMRLKNMAIGYTIPKHIVNKIKLQNLRLYVSGENLLTITELTKVLDPESVGIGARGGTVYPLSTTYSFGLSVGF</sequence>
<name>A0A645H8N5_9ZZZZ</name>
<reference evidence="1" key="1">
    <citation type="submission" date="2019-08" db="EMBL/GenBank/DDBJ databases">
        <authorList>
            <person name="Kucharzyk K."/>
            <person name="Murdoch R.W."/>
            <person name="Higgins S."/>
            <person name="Loffler F."/>
        </authorList>
    </citation>
    <scope>NUCLEOTIDE SEQUENCE</scope>
</reference>
<dbReference type="AlphaFoldDB" id="A0A645H8N5"/>